<evidence type="ECO:0000256" key="5">
    <source>
        <dbReference type="ARBA" id="ARBA00022840"/>
    </source>
</evidence>
<evidence type="ECO:0000259" key="8">
    <source>
        <dbReference type="PROSITE" id="PS50011"/>
    </source>
</evidence>
<keyword evidence="4 9" id="KW-0418">Kinase</keyword>
<dbReference type="EMBL" id="MCGE01000028">
    <property type="protein sequence ID" value="ORZ09168.1"/>
    <property type="molecule type" value="Genomic_DNA"/>
</dbReference>
<dbReference type="Proteomes" id="UP000193560">
    <property type="component" value="Unassembled WGS sequence"/>
</dbReference>
<dbReference type="GO" id="GO:0007165">
    <property type="term" value="P:signal transduction"/>
    <property type="evidence" value="ECO:0007669"/>
    <property type="project" value="TreeGrafter"/>
</dbReference>
<feature type="compositionally biased region" description="Low complexity" evidence="6">
    <location>
        <begin position="1"/>
        <end position="28"/>
    </location>
</feature>
<comment type="caution">
    <text evidence="9">The sequence shown here is derived from an EMBL/GenBank/DDBJ whole genome shotgun (WGS) entry which is preliminary data.</text>
</comment>
<feature type="region of interest" description="Disordered" evidence="6">
    <location>
        <begin position="1"/>
        <end position="32"/>
    </location>
</feature>
<dbReference type="STRING" id="90262.A0A1X2I4C3"/>
<keyword evidence="10" id="KW-1185">Reference proteome</keyword>
<evidence type="ECO:0000313" key="10">
    <source>
        <dbReference type="Proteomes" id="UP000193560"/>
    </source>
</evidence>
<dbReference type="AlphaFoldDB" id="A0A1X2I4C3"/>
<dbReference type="GO" id="GO:0005524">
    <property type="term" value="F:ATP binding"/>
    <property type="evidence" value="ECO:0007669"/>
    <property type="project" value="UniProtKB-KW"/>
</dbReference>
<keyword evidence="7" id="KW-0472">Membrane</keyword>
<evidence type="ECO:0000256" key="4">
    <source>
        <dbReference type="ARBA" id="ARBA00022777"/>
    </source>
</evidence>
<keyword evidence="5" id="KW-0067">ATP-binding</keyword>
<dbReference type="PROSITE" id="PS50011">
    <property type="entry name" value="PROTEIN_KINASE_DOM"/>
    <property type="match status" value="1"/>
</dbReference>
<dbReference type="PANTHER" id="PTHR43895:SF150">
    <property type="entry name" value="SERINE_THREONINE-PROTEIN KINASE STK11"/>
    <property type="match status" value="1"/>
</dbReference>
<dbReference type="PROSITE" id="PS00108">
    <property type="entry name" value="PROTEIN_KINASE_ST"/>
    <property type="match status" value="1"/>
</dbReference>
<feature type="transmembrane region" description="Helical" evidence="7">
    <location>
        <begin position="241"/>
        <end position="259"/>
    </location>
</feature>
<evidence type="ECO:0000256" key="3">
    <source>
        <dbReference type="ARBA" id="ARBA00022741"/>
    </source>
</evidence>
<keyword evidence="1" id="KW-0723">Serine/threonine-protein kinase</keyword>
<dbReference type="InterPro" id="IPR000719">
    <property type="entry name" value="Prot_kinase_dom"/>
</dbReference>
<dbReference type="OrthoDB" id="68483at2759"/>
<keyword evidence="2" id="KW-0808">Transferase</keyword>
<organism evidence="9 10">
    <name type="scientific">Absidia repens</name>
    <dbReference type="NCBI Taxonomy" id="90262"/>
    <lineage>
        <taxon>Eukaryota</taxon>
        <taxon>Fungi</taxon>
        <taxon>Fungi incertae sedis</taxon>
        <taxon>Mucoromycota</taxon>
        <taxon>Mucoromycotina</taxon>
        <taxon>Mucoromycetes</taxon>
        <taxon>Mucorales</taxon>
        <taxon>Cunninghamellaceae</taxon>
        <taxon>Absidia</taxon>
    </lineage>
</organism>
<dbReference type="Gene3D" id="1.10.510.10">
    <property type="entry name" value="Transferase(Phosphotransferase) domain 1"/>
    <property type="match status" value="1"/>
</dbReference>
<keyword evidence="3" id="KW-0547">Nucleotide-binding</keyword>
<evidence type="ECO:0000256" key="1">
    <source>
        <dbReference type="ARBA" id="ARBA00022527"/>
    </source>
</evidence>
<evidence type="ECO:0000256" key="7">
    <source>
        <dbReference type="SAM" id="Phobius"/>
    </source>
</evidence>
<keyword evidence="7" id="KW-1133">Transmembrane helix</keyword>
<feature type="domain" description="Protein kinase" evidence="8">
    <location>
        <begin position="56"/>
        <end position="307"/>
    </location>
</feature>
<dbReference type="PANTHER" id="PTHR43895">
    <property type="entry name" value="CALCIUM/CALMODULIN-DEPENDENT PROTEIN KINASE KINASE-RELATED"/>
    <property type="match status" value="1"/>
</dbReference>
<dbReference type="Gene3D" id="3.30.200.20">
    <property type="entry name" value="Phosphorylase Kinase, domain 1"/>
    <property type="match status" value="1"/>
</dbReference>
<evidence type="ECO:0000256" key="2">
    <source>
        <dbReference type="ARBA" id="ARBA00022679"/>
    </source>
</evidence>
<gene>
    <name evidence="9" type="ORF">BCR42DRAFT_455100</name>
</gene>
<name>A0A1X2I4C3_9FUNG</name>
<dbReference type="SUPFAM" id="SSF56112">
    <property type="entry name" value="Protein kinase-like (PK-like)"/>
    <property type="match status" value="1"/>
</dbReference>
<evidence type="ECO:0000256" key="6">
    <source>
        <dbReference type="SAM" id="MobiDB-lite"/>
    </source>
</evidence>
<dbReference type="InterPro" id="IPR011009">
    <property type="entry name" value="Kinase-like_dom_sf"/>
</dbReference>
<sequence length="307" mass="34120">MNIYPTSTGTSTSSGSDLPQPSASISAPRRPPSVVVETLGATTSEIKEDLRKINSYLLKKEIGRGIGLGVDRETVAAAATAVMTPGSSNPLDHVRGEMAILKKLDHTNVVKLFEVLDDPNGDSIYMVFEMAHKGVLMDIFMNETSIAYSEGQAPHYFEGMILGIEYLHNNDIAYRDIKPDNLLLSNDDVLKIVDSGVSEIFIKVNDKLKKSAGNPAFIAPVSCKSYHGEVSGKAPVFDLRMWHYIVWSLAIYLTQAPIYSNYWTRLMMILGFGDEDRDISVELHDLLQKLLDKDPFTRITMHDYDNT</sequence>
<dbReference type="SMART" id="SM00220">
    <property type="entry name" value="S_TKc"/>
    <property type="match status" value="1"/>
</dbReference>
<dbReference type="Pfam" id="PF00069">
    <property type="entry name" value="Pkinase"/>
    <property type="match status" value="1"/>
</dbReference>
<evidence type="ECO:0000313" key="9">
    <source>
        <dbReference type="EMBL" id="ORZ09168.1"/>
    </source>
</evidence>
<dbReference type="InterPro" id="IPR008271">
    <property type="entry name" value="Ser/Thr_kinase_AS"/>
</dbReference>
<keyword evidence="7" id="KW-0812">Transmembrane</keyword>
<protein>
    <submittedName>
        <fullName evidence="9">Kinase-like domain-containing protein</fullName>
    </submittedName>
</protein>
<dbReference type="GO" id="GO:0005737">
    <property type="term" value="C:cytoplasm"/>
    <property type="evidence" value="ECO:0007669"/>
    <property type="project" value="TreeGrafter"/>
</dbReference>
<reference evidence="9 10" key="1">
    <citation type="submission" date="2016-07" db="EMBL/GenBank/DDBJ databases">
        <title>Pervasive Adenine N6-methylation of Active Genes in Fungi.</title>
        <authorList>
            <consortium name="DOE Joint Genome Institute"/>
            <person name="Mondo S.J."/>
            <person name="Dannebaum R.O."/>
            <person name="Kuo R.C."/>
            <person name="Labutti K."/>
            <person name="Haridas S."/>
            <person name="Kuo A."/>
            <person name="Salamov A."/>
            <person name="Ahrendt S.R."/>
            <person name="Lipzen A."/>
            <person name="Sullivan W."/>
            <person name="Andreopoulos W.B."/>
            <person name="Clum A."/>
            <person name="Lindquist E."/>
            <person name="Daum C."/>
            <person name="Ramamoorthy G.K."/>
            <person name="Gryganskyi A."/>
            <person name="Culley D."/>
            <person name="Magnuson J.K."/>
            <person name="James T.Y."/>
            <person name="O'Malley M.A."/>
            <person name="Stajich J.E."/>
            <person name="Spatafora J.W."/>
            <person name="Visel A."/>
            <person name="Grigoriev I.V."/>
        </authorList>
    </citation>
    <scope>NUCLEOTIDE SEQUENCE [LARGE SCALE GENOMIC DNA]</scope>
    <source>
        <strain evidence="9 10">NRRL 1336</strain>
    </source>
</reference>
<dbReference type="GO" id="GO:0004674">
    <property type="term" value="F:protein serine/threonine kinase activity"/>
    <property type="evidence" value="ECO:0007669"/>
    <property type="project" value="UniProtKB-KW"/>
</dbReference>
<proteinExistence type="predicted"/>
<accession>A0A1X2I4C3</accession>